<name>A0A2S0VXV5_9ALTE</name>
<dbReference type="RefSeq" id="WP_108605081.1">
    <property type="nucleotide sequence ID" value="NZ_CP026604.1"/>
</dbReference>
<dbReference type="Proteomes" id="UP000244441">
    <property type="component" value="Chromosome"/>
</dbReference>
<evidence type="ECO:0000259" key="1">
    <source>
        <dbReference type="SMART" id="SM00481"/>
    </source>
</evidence>
<organism evidence="2 3">
    <name type="scientific">Saccharobesus litoralis</name>
    <dbReference type="NCBI Taxonomy" id="2172099"/>
    <lineage>
        <taxon>Bacteria</taxon>
        <taxon>Pseudomonadati</taxon>
        <taxon>Pseudomonadota</taxon>
        <taxon>Gammaproteobacteria</taxon>
        <taxon>Alteromonadales</taxon>
        <taxon>Alteromonadaceae</taxon>
        <taxon>Saccharobesus</taxon>
    </lineage>
</organism>
<protein>
    <submittedName>
        <fullName evidence="2">PHP domain-containing protein</fullName>
    </submittedName>
</protein>
<dbReference type="AlphaFoldDB" id="A0A2S0VXV5"/>
<dbReference type="InterPro" id="IPR052018">
    <property type="entry name" value="PHP_domain"/>
</dbReference>
<dbReference type="SUPFAM" id="SSF89550">
    <property type="entry name" value="PHP domain-like"/>
    <property type="match status" value="1"/>
</dbReference>
<sequence length="285" mass="32098">MTQLKIDLHSHTTCSDGSLTPEELVLRADNLQVNVLAITDHDTIDAIARAHKAIEKYKLRLRLISGVEISTSWHGQEIHIVGLKVDESCPQFKQRLAEQADTRRARAERYAKKLENCGVENPLAGASRYAKGGSISRVHFAKYLVERGYVASFDQAFSKYLGKNGKAYVAPGWISIEQAISWIRDAGGISVLAHPTRYDLTNKWVRKLVRYFAEHQGQAIEVGMARQSPNERIQIQQYANELNLTASVGSDFHFISRYSELGRDLKLPDSATPVWHDWPEAQLSQ</sequence>
<dbReference type="Pfam" id="PF02811">
    <property type="entry name" value="PHP"/>
    <property type="match status" value="1"/>
</dbReference>
<reference evidence="2 3" key="1">
    <citation type="submission" date="2018-01" db="EMBL/GenBank/DDBJ databases">
        <title>Genome sequence of a Cantenovulum-like bacteria.</title>
        <authorList>
            <person name="Tan W.R."/>
            <person name="Lau N.-S."/>
            <person name="Go F."/>
            <person name="Amirul A.-A.A."/>
        </authorList>
    </citation>
    <scope>NUCLEOTIDE SEQUENCE [LARGE SCALE GENOMIC DNA]</scope>
    <source>
        <strain evidence="2 3">CCB-QB4</strain>
    </source>
</reference>
<dbReference type="Gene3D" id="3.20.20.140">
    <property type="entry name" value="Metal-dependent hydrolases"/>
    <property type="match status" value="1"/>
</dbReference>
<dbReference type="GO" id="GO:0035312">
    <property type="term" value="F:5'-3' DNA exonuclease activity"/>
    <property type="evidence" value="ECO:0007669"/>
    <property type="project" value="TreeGrafter"/>
</dbReference>
<evidence type="ECO:0000313" key="2">
    <source>
        <dbReference type="EMBL" id="AWB69041.1"/>
    </source>
</evidence>
<dbReference type="PANTHER" id="PTHR42924">
    <property type="entry name" value="EXONUCLEASE"/>
    <property type="match status" value="1"/>
</dbReference>
<dbReference type="InterPro" id="IPR004013">
    <property type="entry name" value="PHP_dom"/>
</dbReference>
<dbReference type="Gene3D" id="1.10.150.650">
    <property type="match status" value="1"/>
</dbReference>
<dbReference type="GO" id="GO:0004534">
    <property type="term" value="F:5'-3' RNA exonuclease activity"/>
    <property type="evidence" value="ECO:0007669"/>
    <property type="project" value="TreeGrafter"/>
</dbReference>
<dbReference type="OrthoDB" id="9804333at2"/>
<dbReference type="PANTHER" id="PTHR42924:SF3">
    <property type="entry name" value="POLYMERASE_HISTIDINOL PHOSPHATASE N-TERMINAL DOMAIN-CONTAINING PROTEIN"/>
    <property type="match status" value="1"/>
</dbReference>
<dbReference type="KEGG" id="cate:C2869_15255"/>
<accession>A0A2S0VXV5</accession>
<dbReference type="SMART" id="SM00481">
    <property type="entry name" value="POLIIIAc"/>
    <property type="match status" value="1"/>
</dbReference>
<dbReference type="CDD" id="cd07438">
    <property type="entry name" value="PHP_HisPPase_AMP"/>
    <property type="match status" value="1"/>
</dbReference>
<feature type="domain" description="Polymerase/histidinol phosphatase N-terminal" evidence="1">
    <location>
        <begin position="6"/>
        <end position="73"/>
    </location>
</feature>
<dbReference type="InterPro" id="IPR003141">
    <property type="entry name" value="Pol/His_phosphatase_N"/>
</dbReference>
<dbReference type="InterPro" id="IPR016195">
    <property type="entry name" value="Pol/histidinol_Pase-like"/>
</dbReference>
<proteinExistence type="predicted"/>
<keyword evidence="3" id="KW-1185">Reference proteome</keyword>
<gene>
    <name evidence="2" type="ORF">C2869_15255</name>
</gene>
<evidence type="ECO:0000313" key="3">
    <source>
        <dbReference type="Proteomes" id="UP000244441"/>
    </source>
</evidence>
<dbReference type="EMBL" id="CP026604">
    <property type="protein sequence ID" value="AWB69041.1"/>
    <property type="molecule type" value="Genomic_DNA"/>
</dbReference>